<reference evidence="1" key="1">
    <citation type="submission" date="2023-07" db="EMBL/GenBank/DDBJ databases">
        <title>Black Yeasts Isolated from many extreme environments.</title>
        <authorList>
            <person name="Coleine C."/>
            <person name="Stajich J.E."/>
            <person name="Selbmann L."/>
        </authorList>
    </citation>
    <scope>NUCLEOTIDE SEQUENCE</scope>
    <source>
        <strain evidence="1">CCFEE 5485</strain>
    </source>
</reference>
<evidence type="ECO:0000313" key="2">
    <source>
        <dbReference type="Proteomes" id="UP001274830"/>
    </source>
</evidence>
<sequence>MTAFDDPGDVEEARRVEPQEQRLWVSGVFWMGDVIRWVDEFGLTIREKVVDAGDRQGRKEACEAFEEFRPSESVWWTEARRVGGYAGDEWGR</sequence>
<dbReference type="Proteomes" id="UP001274830">
    <property type="component" value="Unassembled WGS sequence"/>
</dbReference>
<protein>
    <submittedName>
        <fullName evidence="1">Uncharacterized protein</fullName>
    </submittedName>
</protein>
<dbReference type="EMBL" id="JAUTXT010000026">
    <property type="protein sequence ID" value="KAK3673214.1"/>
    <property type="molecule type" value="Genomic_DNA"/>
</dbReference>
<name>A0AAE0WK59_9PEZI</name>
<evidence type="ECO:0000313" key="1">
    <source>
        <dbReference type="EMBL" id="KAK3673214.1"/>
    </source>
</evidence>
<gene>
    <name evidence="1" type="ORF">LTR78_006759</name>
</gene>
<keyword evidence="2" id="KW-1185">Reference proteome</keyword>
<proteinExistence type="predicted"/>
<dbReference type="AlphaFoldDB" id="A0AAE0WK59"/>
<comment type="caution">
    <text evidence="1">The sequence shown here is derived from an EMBL/GenBank/DDBJ whole genome shotgun (WGS) entry which is preliminary data.</text>
</comment>
<organism evidence="1 2">
    <name type="scientific">Recurvomyces mirabilis</name>
    <dbReference type="NCBI Taxonomy" id="574656"/>
    <lineage>
        <taxon>Eukaryota</taxon>
        <taxon>Fungi</taxon>
        <taxon>Dikarya</taxon>
        <taxon>Ascomycota</taxon>
        <taxon>Pezizomycotina</taxon>
        <taxon>Dothideomycetes</taxon>
        <taxon>Dothideomycetidae</taxon>
        <taxon>Mycosphaerellales</taxon>
        <taxon>Teratosphaeriaceae</taxon>
        <taxon>Recurvomyces</taxon>
    </lineage>
</organism>
<accession>A0AAE0WK59</accession>